<keyword evidence="1" id="KW-0620">Polyamine biosynthesis</keyword>
<keyword evidence="3" id="KW-0812">Transmembrane</keyword>
<organism evidence="4 5">
    <name type="scientific">Geomonas limicola</name>
    <dbReference type="NCBI Taxonomy" id="2740186"/>
    <lineage>
        <taxon>Bacteria</taxon>
        <taxon>Pseudomonadati</taxon>
        <taxon>Thermodesulfobacteriota</taxon>
        <taxon>Desulfuromonadia</taxon>
        <taxon>Geobacterales</taxon>
        <taxon>Geobacteraceae</taxon>
        <taxon>Geomonas</taxon>
    </lineage>
</organism>
<keyword evidence="3" id="KW-1133">Transmembrane helix</keyword>
<evidence type="ECO:0008006" key="6">
    <source>
        <dbReference type="Google" id="ProtNLM"/>
    </source>
</evidence>
<evidence type="ECO:0000313" key="5">
    <source>
        <dbReference type="Proteomes" id="UP000587586"/>
    </source>
</evidence>
<dbReference type="Proteomes" id="UP000587586">
    <property type="component" value="Unassembled WGS sequence"/>
</dbReference>
<dbReference type="PANTHER" id="PTHR43317">
    <property type="entry name" value="THERMOSPERMINE SYNTHASE ACAULIS5"/>
    <property type="match status" value="1"/>
</dbReference>
<comment type="caution">
    <text evidence="4">The sequence shown here is derived from an EMBL/GenBank/DDBJ whole genome shotgun (WGS) entry which is preliminary data.</text>
</comment>
<evidence type="ECO:0000313" key="4">
    <source>
        <dbReference type="EMBL" id="GFO69592.1"/>
    </source>
</evidence>
<dbReference type="RefSeq" id="WP_183362170.1">
    <property type="nucleotide sequence ID" value="NZ_BLXZ01000006.1"/>
</dbReference>
<evidence type="ECO:0000256" key="2">
    <source>
        <dbReference type="SAM" id="MobiDB-lite"/>
    </source>
</evidence>
<sequence>MAAYLITIFLSSFLLFQVQPLIGRYILPWFGGSPAVWTTCMLFFQVMLLAGYGYAHYLTGLAAKKQRLLHLFLLAASLAFLPIAPSAAYWKSSSEGSPLGAILLLLTVNIGAPYLILSSTAPLVQHWFARSFPERSPYRLYALSNSASLLALVSYPFLVEPTLTLSRQVGLWSWGFLLFAASCTWCTLLSTREEGSGEDITSWQRPHPDPLPEGEREADVPPPATQESPPGSGLTLLWLMLSACGSAALLATTNQVCQEVAVVPFLWVAPLTLYLVTFIICFNSDRGYQRGAFATMFFISLLPACWLLYAKKSASLPIELLVFLELLFACCMVCHGELVRLRPGPRYLTRFYLTMSVGGAVGGLFVALVAPLFFKGYWELPIVLTASSLALALTWYREGGRRPRNRRALAGVALATLSLAGFTIFYIAKSDGGALASSRNFYGVLRVVPSWDSRGSLLYLVNGRVLHGFQYQDPQLKKLATTYYAPESGVGLALRFHPRRTAADPERRALHIGVVGLGTGTLAAYGQKGDSFRFYEINNDVIDFADRYFSFRRDSAARVETVPGDARIQMEAELKRQQPQKFDVLVVDAFTSDSIPVHLLTRECVSIYRQHLNPDGLLLIHVTNHFLDLVPVVEAQARTFGYRTATISSKRQQVGESDCLWMVVTNNEAFLKREEIRSRSIEHETGSRQVTGWTDDFVSLWQIVKW</sequence>
<evidence type="ECO:0000256" key="1">
    <source>
        <dbReference type="ARBA" id="ARBA00023115"/>
    </source>
</evidence>
<feature type="transmembrane region" description="Helical" evidence="3">
    <location>
        <begin position="265"/>
        <end position="284"/>
    </location>
</feature>
<feature type="transmembrane region" description="Helical" evidence="3">
    <location>
        <begin position="138"/>
        <end position="159"/>
    </location>
</feature>
<feature type="transmembrane region" description="Helical" evidence="3">
    <location>
        <begin position="321"/>
        <end position="339"/>
    </location>
</feature>
<dbReference type="EMBL" id="BLXZ01000006">
    <property type="protein sequence ID" value="GFO69592.1"/>
    <property type="molecule type" value="Genomic_DNA"/>
</dbReference>
<keyword evidence="5" id="KW-1185">Reference proteome</keyword>
<keyword evidence="3" id="KW-0472">Membrane</keyword>
<feature type="transmembrane region" description="Helical" evidence="3">
    <location>
        <begin position="171"/>
        <end position="190"/>
    </location>
</feature>
<evidence type="ECO:0000256" key="3">
    <source>
        <dbReference type="SAM" id="Phobius"/>
    </source>
</evidence>
<dbReference type="AlphaFoldDB" id="A0A6V8NAF6"/>
<feature type="compositionally biased region" description="Basic and acidic residues" evidence="2">
    <location>
        <begin position="206"/>
        <end position="219"/>
    </location>
</feature>
<name>A0A6V8NAF6_9BACT</name>
<dbReference type="PANTHER" id="PTHR43317:SF1">
    <property type="entry name" value="THERMOSPERMINE SYNTHASE ACAULIS5"/>
    <property type="match status" value="1"/>
</dbReference>
<dbReference type="InterPro" id="IPR029063">
    <property type="entry name" value="SAM-dependent_MTases_sf"/>
</dbReference>
<dbReference type="NCBIfam" id="NF037959">
    <property type="entry name" value="MFS_SpdSyn"/>
    <property type="match status" value="1"/>
</dbReference>
<feature type="transmembrane region" description="Helical" evidence="3">
    <location>
        <begin position="36"/>
        <end position="57"/>
    </location>
</feature>
<gene>
    <name evidence="4" type="ORF">GMLC_31710</name>
</gene>
<feature type="transmembrane region" description="Helical" evidence="3">
    <location>
        <begin position="69"/>
        <end position="90"/>
    </location>
</feature>
<dbReference type="SUPFAM" id="SSF53335">
    <property type="entry name" value="S-adenosyl-L-methionine-dependent methyltransferases"/>
    <property type="match status" value="1"/>
</dbReference>
<feature type="transmembrane region" description="Helical" evidence="3">
    <location>
        <begin position="96"/>
        <end position="117"/>
    </location>
</feature>
<proteinExistence type="predicted"/>
<accession>A0A6V8NAF6</accession>
<feature type="transmembrane region" description="Helical" evidence="3">
    <location>
        <begin position="380"/>
        <end position="396"/>
    </location>
</feature>
<feature type="region of interest" description="Disordered" evidence="2">
    <location>
        <begin position="197"/>
        <end position="230"/>
    </location>
</feature>
<protein>
    <recommendedName>
        <fullName evidence="6">PABS domain-containing protein</fullName>
    </recommendedName>
</protein>
<feature type="transmembrane region" description="Helical" evidence="3">
    <location>
        <begin position="351"/>
        <end position="374"/>
    </location>
</feature>
<dbReference type="Gene3D" id="3.40.50.150">
    <property type="entry name" value="Vaccinia Virus protein VP39"/>
    <property type="match status" value="1"/>
</dbReference>
<dbReference type="GO" id="GO:0006596">
    <property type="term" value="P:polyamine biosynthetic process"/>
    <property type="evidence" value="ECO:0007669"/>
    <property type="project" value="UniProtKB-KW"/>
</dbReference>
<reference evidence="5" key="1">
    <citation type="submission" date="2020-06" db="EMBL/GenBank/DDBJ databases">
        <title>Draft genomic sequecing of Geomonas sp. Red745.</title>
        <authorList>
            <person name="Itoh H."/>
            <person name="Xu Z.X."/>
            <person name="Ushijima N."/>
            <person name="Masuda Y."/>
            <person name="Shiratori Y."/>
            <person name="Senoo K."/>
        </authorList>
    </citation>
    <scope>NUCLEOTIDE SEQUENCE [LARGE SCALE GENOMIC DNA]</scope>
    <source>
        <strain evidence="5">Red745</strain>
    </source>
</reference>
<feature type="transmembrane region" description="Helical" evidence="3">
    <location>
        <begin position="291"/>
        <end position="309"/>
    </location>
</feature>
<feature type="transmembrane region" description="Helical" evidence="3">
    <location>
        <begin position="408"/>
        <end position="428"/>
    </location>
</feature>
<feature type="transmembrane region" description="Helical" evidence="3">
    <location>
        <begin position="234"/>
        <end position="253"/>
    </location>
</feature>